<reference evidence="3" key="1">
    <citation type="submission" date="2018-03" db="EMBL/GenBank/DDBJ databases">
        <title>New taxa in the Lactobacillus gasseri group.</title>
        <authorList>
            <person name="Tanizawa Y."/>
            <person name="Tohno M."/>
            <person name="Endo A."/>
            <person name="Arita M."/>
        </authorList>
    </citation>
    <scope>NUCLEOTIDE SEQUENCE [LARGE SCALE GENOMIC DNA]</scope>
    <source>
        <strain evidence="3">DSM 24759</strain>
    </source>
</reference>
<proteinExistence type="predicted"/>
<dbReference type="EMBL" id="BFBY01000007">
    <property type="protein sequence ID" value="GBG05085.1"/>
    <property type="molecule type" value="Genomic_DNA"/>
</dbReference>
<dbReference type="InterPro" id="IPR029063">
    <property type="entry name" value="SAM-dependent_MTases_sf"/>
</dbReference>
<dbReference type="Pfam" id="PF04816">
    <property type="entry name" value="TrmK"/>
    <property type="match status" value="1"/>
</dbReference>
<dbReference type="AlphaFoldDB" id="A0A2Z6TDP5"/>
<evidence type="ECO:0000256" key="1">
    <source>
        <dbReference type="SAM" id="Coils"/>
    </source>
</evidence>
<keyword evidence="1" id="KW-0175">Coiled coil</keyword>
<keyword evidence="2" id="KW-0808">Transferase</keyword>
<accession>A0A2Z6TDP5</accession>
<dbReference type="PANTHER" id="PTHR38451">
    <property type="entry name" value="TRNA (ADENINE(22)-N(1))-METHYLTRANSFERASE"/>
    <property type="match status" value="1"/>
</dbReference>
<feature type="coiled-coil region" evidence="1">
    <location>
        <begin position="184"/>
        <end position="218"/>
    </location>
</feature>
<evidence type="ECO:0000313" key="3">
    <source>
        <dbReference type="Proteomes" id="UP000257317"/>
    </source>
</evidence>
<comment type="caution">
    <text evidence="2">The sequence shown here is derived from an EMBL/GenBank/DDBJ whole genome shotgun (WGS) entry which is preliminary data.</text>
</comment>
<dbReference type="OrthoDB" id="5881184at2"/>
<dbReference type="Gene3D" id="3.40.50.150">
    <property type="entry name" value="Vaccinia Virus protein VP39"/>
    <property type="match status" value="1"/>
</dbReference>
<sequence length="228" mass="25753">MLEQRLAEIADMVDEKARIADIGTDHAYLPIALVKNKKINFAIASDVASGPLNNAISDIKVAGLERQIIPRLGSGLETLKPEDAIDTIVIAGMGGKLMVDLLDKPAQNNTYYETLILEPNVGEPIVRYWLMANSYAIQAEKIIEVSGHIYELIKAKRVDQPQKLTNKEIQFGPFLLKEKNSVFLKKWQRQLEFQKKLLNNLQKAKKVNNEKLEETTRLISMIEEVLND</sequence>
<dbReference type="PANTHER" id="PTHR38451:SF1">
    <property type="entry name" value="TRNA (ADENINE(22)-N(1))-METHYLTRANSFERASE"/>
    <property type="match status" value="1"/>
</dbReference>
<dbReference type="GO" id="GO:0160105">
    <property type="term" value="F:tRNA (adenine(22)-N1)-methyltransferase activity"/>
    <property type="evidence" value="ECO:0007669"/>
    <property type="project" value="InterPro"/>
</dbReference>
<dbReference type="GO" id="GO:0032259">
    <property type="term" value="P:methylation"/>
    <property type="evidence" value="ECO:0007669"/>
    <property type="project" value="UniProtKB-KW"/>
</dbReference>
<organism evidence="2 3">
    <name type="scientific">Lactobacillus rodentium</name>
    <dbReference type="NCBI Taxonomy" id="947835"/>
    <lineage>
        <taxon>Bacteria</taxon>
        <taxon>Bacillati</taxon>
        <taxon>Bacillota</taxon>
        <taxon>Bacilli</taxon>
        <taxon>Lactobacillales</taxon>
        <taxon>Lactobacillaceae</taxon>
        <taxon>Lactobacillus</taxon>
    </lineage>
</organism>
<keyword evidence="3" id="KW-1185">Reference proteome</keyword>
<protein>
    <submittedName>
        <fullName evidence="2">SAM-dependent methyltransferase</fullName>
    </submittedName>
</protein>
<keyword evidence="2" id="KW-0489">Methyltransferase</keyword>
<dbReference type="RefSeq" id="WP_117118417.1">
    <property type="nucleotide sequence ID" value="NZ_BFBY01000007.1"/>
</dbReference>
<name>A0A2Z6TDP5_9LACO</name>
<evidence type="ECO:0000313" key="2">
    <source>
        <dbReference type="EMBL" id="GBG05085.1"/>
    </source>
</evidence>
<dbReference type="SUPFAM" id="SSF53335">
    <property type="entry name" value="S-adenosyl-L-methionine-dependent methyltransferases"/>
    <property type="match status" value="1"/>
</dbReference>
<dbReference type="InterPro" id="IPR006901">
    <property type="entry name" value="TrmK"/>
</dbReference>
<dbReference type="PIRSF" id="PIRSF018637">
    <property type="entry name" value="TrmK"/>
    <property type="match status" value="1"/>
</dbReference>
<dbReference type="Gene3D" id="1.10.287.1890">
    <property type="match status" value="1"/>
</dbReference>
<gene>
    <name evidence="2" type="ORF">LrDSM24759_09990</name>
</gene>
<dbReference type="Proteomes" id="UP000257317">
    <property type="component" value="Unassembled WGS sequence"/>
</dbReference>